<keyword evidence="2 4" id="KW-0378">Hydrolase</keyword>
<evidence type="ECO:0000256" key="1">
    <source>
        <dbReference type="ARBA" id="ARBA00022723"/>
    </source>
</evidence>
<dbReference type="GO" id="GO:0016791">
    <property type="term" value="F:phosphatase activity"/>
    <property type="evidence" value="ECO:0007669"/>
    <property type="project" value="TreeGrafter"/>
</dbReference>
<dbReference type="InterPro" id="IPR051400">
    <property type="entry name" value="HAD-like_hydrolase"/>
</dbReference>
<dbReference type="InterPro" id="IPR023214">
    <property type="entry name" value="HAD_sf"/>
</dbReference>
<comment type="caution">
    <text evidence="4">The sequence shown here is derived from an EMBL/GenBank/DDBJ whole genome shotgun (WGS) entry which is preliminary data.</text>
</comment>
<dbReference type="PANTHER" id="PTHR46470:SF2">
    <property type="entry name" value="GLYCERALDEHYDE 3-PHOSPHATE PHOSPHATASE"/>
    <property type="match status" value="1"/>
</dbReference>
<dbReference type="OrthoDB" id="6101375at2"/>
<evidence type="ECO:0000256" key="2">
    <source>
        <dbReference type="ARBA" id="ARBA00022801"/>
    </source>
</evidence>
<dbReference type="EMBL" id="VNJK01000001">
    <property type="protein sequence ID" value="TVX93125.1"/>
    <property type="molecule type" value="Genomic_DNA"/>
</dbReference>
<dbReference type="Pfam" id="PF00702">
    <property type="entry name" value="Hydrolase"/>
    <property type="match status" value="1"/>
</dbReference>
<dbReference type="InterPro" id="IPR036412">
    <property type="entry name" value="HAD-like_sf"/>
</dbReference>
<evidence type="ECO:0000313" key="4">
    <source>
        <dbReference type="EMBL" id="TVX93125.1"/>
    </source>
</evidence>
<dbReference type="Gene3D" id="3.40.50.1000">
    <property type="entry name" value="HAD superfamily/HAD-like"/>
    <property type="match status" value="1"/>
</dbReference>
<dbReference type="SFLD" id="SFLDS00003">
    <property type="entry name" value="Haloacid_Dehalogenase"/>
    <property type="match status" value="1"/>
</dbReference>
<proteinExistence type="predicted"/>
<keyword evidence="1" id="KW-0479">Metal-binding</keyword>
<reference evidence="4 5" key="1">
    <citation type="submission" date="2019-07" db="EMBL/GenBank/DDBJ databases">
        <authorList>
            <person name="Kim J."/>
        </authorList>
    </citation>
    <scope>NUCLEOTIDE SEQUENCE [LARGE SCALE GENOMIC DNA]</scope>
    <source>
        <strain evidence="4 5">N4</strain>
    </source>
</reference>
<dbReference type="Proteomes" id="UP000318102">
    <property type="component" value="Unassembled WGS sequence"/>
</dbReference>
<organism evidence="4 5">
    <name type="scientific">Paenibacillus agilis</name>
    <dbReference type="NCBI Taxonomy" id="3020863"/>
    <lineage>
        <taxon>Bacteria</taxon>
        <taxon>Bacillati</taxon>
        <taxon>Bacillota</taxon>
        <taxon>Bacilli</taxon>
        <taxon>Bacillales</taxon>
        <taxon>Paenibacillaceae</taxon>
        <taxon>Paenibacillus</taxon>
    </lineage>
</organism>
<dbReference type="Gene3D" id="1.10.150.240">
    <property type="entry name" value="Putative phosphatase, domain 2"/>
    <property type="match status" value="1"/>
</dbReference>
<dbReference type="AlphaFoldDB" id="A0A559IZR5"/>
<protein>
    <submittedName>
        <fullName evidence="4">HAD family hydrolase</fullName>
    </submittedName>
</protein>
<dbReference type="GO" id="GO:0046872">
    <property type="term" value="F:metal ion binding"/>
    <property type="evidence" value="ECO:0007669"/>
    <property type="project" value="UniProtKB-KW"/>
</dbReference>
<dbReference type="PANTHER" id="PTHR46470">
    <property type="entry name" value="N-ACYLNEURAMINATE-9-PHOSPHATASE"/>
    <property type="match status" value="1"/>
</dbReference>
<evidence type="ECO:0000256" key="3">
    <source>
        <dbReference type="ARBA" id="ARBA00022842"/>
    </source>
</evidence>
<dbReference type="SFLD" id="SFLDG01129">
    <property type="entry name" value="C1.5:_HAD__Beta-PGM__Phosphata"/>
    <property type="match status" value="1"/>
</dbReference>
<keyword evidence="3" id="KW-0460">Magnesium</keyword>
<sequence>MSQSIQPDKQTLLFDLDDTLIHCNKYFDIVIHEYLKLMSRWFDDYRVEQQDILAIQSRFDLEGVSVNGFVSTHFPQSLVKCYTFLCEQTGRVYSQADYEILWKLGLSVYEMEVEPYPGMLDTLNRLRDEGYNMYLYTGGETLIQQRKIDQMKLSVYFDDRIFIRQHKTTDALSSILDQLKTNPLQTWMIGNSLRTDVIPALTNGINAVYLKQNNEWAYNLVDVDVEPKGAFYTIDRLTAVPDVIQQWNTKRNDDVI</sequence>
<gene>
    <name evidence="4" type="ORF">FPZ44_08670</name>
</gene>
<dbReference type="SUPFAM" id="SSF56784">
    <property type="entry name" value="HAD-like"/>
    <property type="match status" value="1"/>
</dbReference>
<dbReference type="InterPro" id="IPR023198">
    <property type="entry name" value="PGP-like_dom2"/>
</dbReference>
<name>A0A559IZR5_9BACL</name>
<dbReference type="RefSeq" id="WP_144989303.1">
    <property type="nucleotide sequence ID" value="NZ_VNJK01000001.1"/>
</dbReference>
<keyword evidence="5" id="KW-1185">Reference proteome</keyword>
<evidence type="ECO:0000313" key="5">
    <source>
        <dbReference type="Proteomes" id="UP000318102"/>
    </source>
</evidence>
<accession>A0A559IZR5</accession>